<dbReference type="Proteomes" id="UP000228900">
    <property type="component" value="Unassembled WGS sequence"/>
</dbReference>
<keyword evidence="1" id="KW-0175">Coiled coil</keyword>
<dbReference type="SUPFAM" id="SSF55785">
    <property type="entry name" value="PYP-like sensor domain (PAS domain)"/>
    <property type="match status" value="1"/>
</dbReference>
<dbReference type="EMBL" id="PFAQ01000041">
    <property type="protein sequence ID" value="PIT94604.1"/>
    <property type="molecule type" value="Genomic_DNA"/>
</dbReference>
<dbReference type="AlphaFoldDB" id="A0A2M6WPE8"/>
<dbReference type="SMART" id="SM00091">
    <property type="entry name" value="PAS"/>
    <property type="match status" value="1"/>
</dbReference>
<feature type="transmembrane region" description="Helical" evidence="2">
    <location>
        <begin position="276"/>
        <end position="299"/>
    </location>
</feature>
<feature type="coiled-coil region" evidence="1">
    <location>
        <begin position="468"/>
        <end position="498"/>
    </location>
</feature>
<evidence type="ECO:0000256" key="1">
    <source>
        <dbReference type="SAM" id="Coils"/>
    </source>
</evidence>
<feature type="domain" description="PAS" evidence="3">
    <location>
        <begin position="373"/>
        <end position="415"/>
    </location>
</feature>
<dbReference type="NCBIfam" id="TIGR00229">
    <property type="entry name" value="sensory_box"/>
    <property type="match status" value="1"/>
</dbReference>
<accession>A0A2M6WPE8</accession>
<evidence type="ECO:0000259" key="3">
    <source>
        <dbReference type="PROSITE" id="PS50112"/>
    </source>
</evidence>
<dbReference type="Pfam" id="PF05228">
    <property type="entry name" value="CHASE4"/>
    <property type="match status" value="1"/>
</dbReference>
<reference evidence="5" key="1">
    <citation type="submission" date="2017-09" db="EMBL/GenBank/DDBJ databases">
        <title>Depth-based differentiation of microbial function through sediment-hosted aquifers and enrichment of novel symbionts in the deep terrestrial subsurface.</title>
        <authorList>
            <person name="Probst A.J."/>
            <person name="Ladd B."/>
            <person name="Jarett J.K."/>
            <person name="Geller-Mcgrath D.E."/>
            <person name="Sieber C.M.K."/>
            <person name="Emerson J.B."/>
            <person name="Anantharaman K."/>
            <person name="Thomas B.C."/>
            <person name="Malmstrom R."/>
            <person name="Stieglmeier M."/>
            <person name="Klingl A."/>
            <person name="Woyke T."/>
            <person name="Ryan C.M."/>
            <person name="Banfield J.F."/>
        </authorList>
    </citation>
    <scope>NUCLEOTIDE SEQUENCE [LARGE SCALE GENOMIC DNA]</scope>
</reference>
<evidence type="ECO:0000313" key="5">
    <source>
        <dbReference type="Proteomes" id="UP000228900"/>
    </source>
</evidence>
<dbReference type="InterPro" id="IPR035965">
    <property type="entry name" value="PAS-like_dom_sf"/>
</dbReference>
<dbReference type="Gene3D" id="3.30.450.20">
    <property type="entry name" value="PAS domain"/>
    <property type="match status" value="1"/>
</dbReference>
<proteinExistence type="predicted"/>
<sequence length="508" mass="58374">MSFRKKIIIFVVLVSFGLLILLYSSLLFVLDKNFNYLENDFVNLRLKRVESASQIYFDALKSKASDWAEWDDSYDFVIDHNEDFVVNNFNDSSLVNLDVSAVIYADNSGNIIGSHAYNFIAEKTDPDFVSLFKSKLADPYFKNYFMSTDYQRGIVLLSGNRPPLYLVSKKILRSDGSGPSLGYIFMGRFLEQEFVNYRFGDLALYSISLKRVDDSALPNDFLAARNRLIMSEKTVIVPNGSNSIYGYSLYNDYSDSPAFVFRIETERTLYRYEINILIYISALLLAVILLFVLFFLWMISRVFIDRLVMMFNKVEEYKKNPSSNVSISITGKDELSKLSEEFNELVHEVFDSGNFYKNLLVGLPDIVALVKAGRVIYINDAIEANTGFKKEEVLGKLMIDFVDKDYKELVMQNLKLRFSGVDVLPYNIKMITKNNPLDIRVSAKVIDYRGEKVDLIVLTNISEAFKSQKKLAEKVAELENLNRIMINRELKMMDLKKKMEAAGSLDQK</sequence>
<comment type="caution">
    <text evidence="4">The sequence shown here is derived from an EMBL/GenBank/DDBJ whole genome shotgun (WGS) entry which is preliminary data.</text>
</comment>
<dbReference type="PROSITE" id="PS50112">
    <property type="entry name" value="PAS"/>
    <property type="match status" value="1"/>
</dbReference>
<keyword evidence="2" id="KW-0472">Membrane</keyword>
<dbReference type="InterPro" id="IPR000014">
    <property type="entry name" value="PAS"/>
</dbReference>
<dbReference type="InterPro" id="IPR013767">
    <property type="entry name" value="PAS_fold"/>
</dbReference>
<keyword evidence="2" id="KW-1133">Transmembrane helix</keyword>
<gene>
    <name evidence="4" type="ORF">COT98_02580</name>
</gene>
<protein>
    <recommendedName>
        <fullName evidence="3">PAS domain-containing protein</fullName>
    </recommendedName>
</protein>
<dbReference type="Pfam" id="PF00989">
    <property type="entry name" value="PAS"/>
    <property type="match status" value="1"/>
</dbReference>
<name>A0A2M6WPE8_9BACT</name>
<evidence type="ECO:0000256" key="2">
    <source>
        <dbReference type="SAM" id="Phobius"/>
    </source>
</evidence>
<dbReference type="InterPro" id="IPR007892">
    <property type="entry name" value="CHASE4"/>
</dbReference>
<evidence type="ECO:0000313" key="4">
    <source>
        <dbReference type="EMBL" id="PIT94604.1"/>
    </source>
</evidence>
<feature type="transmembrane region" description="Helical" evidence="2">
    <location>
        <begin position="7"/>
        <end position="30"/>
    </location>
</feature>
<dbReference type="CDD" id="cd00130">
    <property type="entry name" value="PAS"/>
    <property type="match status" value="1"/>
</dbReference>
<organism evidence="4 5">
    <name type="scientific">Candidatus Falkowbacteria bacterium CG10_big_fil_rev_8_21_14_0_10_39_9</name>
    <dbReference type="NCBI Taxonomy" id="1974566"/>
    <lineage>
        <taxon>Bacteria</taxon>
        <taxon>Candidatus Falkowiibacteriota</taxon>
    </lineage>
</organism>
<keyword evidence="2" id="KW-0812">Transmembrane</keyword>